<evidence type="ECO:0000313" key="9">
    <source>
        <dbReference type="EMBL" id="TKB54002.1"/>
    </source>
</evidence>
<dbReference type="Gene3D" id="3.30.565.10">
    <property type="entry name" value="Histidine kinase-like ATPase, C-terminal domain"/>
    <property type="match status" value="1"/>
</dbReference>
<proteinExistence type="predicted"/>
<evidence type="ECO:0000256" key="2">
    <source>
        <dbReference type="ARBA" id="ARBA00012438"/>
    </source>
</evidence>
<gene>
    <name evidence="9" type="ORF">FCL42_13270</name>
</gene>
<organism evidence="9 10">
    <name type="scientific">Ferrimonas aestuarii</name>
    <dbReference type="NCBI Taxonomy" id="2569539"/>
    <lineage>
        <taxon>Bacteria</taxon>
        <taxon>Pseudomonadati</taxon>
        <taxon>Pseudomonadota</taxon>
        <taxon>Gammaproteobacteria</taxon>
        <taxon>Alteromonadales</taxon>
        <taxon>Ferrimonadaceae</taxon>
        <taxon>Ferrimonas</taxon>
    </lineage>
</organism>
<protein>
    <recommendedName>
        <fullName evidence="2">histidine kinase</fullName>
        <ecNumber evidence="2">2.7.13.3</ecNumber>
    </recommendedName>
</protein>
<evidence type="ECO:0000256" key="7">
    <source>
        <dbReference type="ARBA" id="ARBA00023012"/>
    </source>
</evidence>
<evidence type="ECO:0000256" key="6">
    <source>
        <dbReference type="ARBA" id="ARBA00022840"/>
    </source>
</evidence>
<dbReference type="InterPro" id="IPR036890">
    <property type="entry name" value="HATPase_C_sf"/>
</dbReference>
<dbReference type="PANTHER" id="PTHR43065:SF46">
    <property type="entry name" value="C4-DICARBOXYLATE TRANSPORT SENSOR PROTEIN DCTB"/>
    <property type="match status" value="1"/>
</dbReference>
<reference evidence="9 10" key="1">
    <citation type="submission" date="2019-04" db="EMBL/GenBank/DDBJ databases">
        <authorList>
            <person name="Hwang J.C."/>
        </authorList>
    </citation>
    <scope>NUCLEOTIDE SEQUENCE [LARGE SCALE GENOMIC DNA]</scope>
    <source>
        <strain evidence="9 10">IMCC35002</strain>
    </source>
</reference>
<accession>A0A4U1BM36</accession>
<keyword evidence="5 9" id="KW-0418">Kinase</keyword>
<dbReference type="PANTHER" id="PTHR43065">
    <property type="entry name" value="SENSOR HISTIDINE KINASE"/>
    <property type="match status" value="1"/>
</dbReference>
<comment type="caution">
    <text evidence="9">The sequence shown here is derived from an EMBL/GenBank/DDBJ whole genome shotgun (WGS) entry which is preliminary data.</text>
</comment>
<dbReference type="GO" id="GO:0004673">
    <property type="term" value="F:protein histidine kinase activity"/>
    <property type="evidence" value="ECO:0007669"/>
    <property type="project" value="UniProtKB-EC"/>
</dbReference>
<dbReference type="EC" id="2.7.13.3" evidence="2"/>
<comment type="catalytic activity">
    <reaction evidence="1">
        <text>ATP + protein L-histidine = ADP + protein N-phospho-L-histidine.</text>
        <dbReference type="EC" id="2.7.13.3"/>
    </reaction>
</comment>
<keyword evidence="4" id="KW-0547">Nucleotide-binding</keyword>
<keyword evidence="7" id="KW-0902">Two-component regulatory system</keyword>
<keyword evidence="3" id="KW-0808">Transferase</keyword>
<dbReference type="InterPro" id="IPR005467">
    <property type="entry name" value="His_kinase_dom"/>
</dbReference>
<dbReference type="AlphaFoldDB" id="A0A4U1BM36"/>
<dbReference type="SUPFAM" id="SSF55874">
    <property type="entry name" value="ATPase domain of HSP90 chaperone/DNA topoisomerase II/histidine kinase"/>
    <property type="match status" value="1"/>
</dbReference>
<dbReference type="OrthoDB" id="9772100at2"/>
<dbReference type="GO" id="GO:0000160">
    <property type="term" value="P:phosphorelay signal transduction system"/>
    <property type="evidence" value="ECO:0007669"/>
    <property type="project" value="UniProtKB-KW"/>
</dbReference>
<sequence length="66" mass="7011">MAFIDNGHGVTEQAKSRLFVPFFTTKAGGSGIGLSLAKQIMLSHGGNIEVESAPEQGFEAILRFNS</sequence>
<dbReference type="InterPro" id="IPR003594">
    <property type="entry name" value="HATPase_dom"/>
</dbReference>
<name>A0A4U1BM36_9GAMM</name>
<evidence type="ECO:0000256" key="1">
    <source>
        <dbReference type="ARBA" id="ARBA00000085"/>
    </source>
</evidence>
<keyword evidence="6" id="KW-0067">ATP-binding</keyword>
<evidence type="ECO:0000259" key="8">
    <source>
        <dbReference type="PROSITE" id="PS50109"/>
    </source>
</evidence>
<feature type="domain" description="Histidine kinase" evidence="8">
    <location>
        <begin position="1"/>
        <end position="66"/>
    </location>
</feature>
<dbReference type="Proteomes" id="UP000305675">
    <property type="component" value="Unassembled WGS sequence"/>
</dbReference>
<dbReference type="PROSITE" id="PS50109">
    <property type="entry name" value="HIS_KIN"/>
    <property type="match status" value="1"/>
</dbReference>
<dbReference type="Pfam" id="PF02518">
    <property type="entry name" value="HATPase_c"/>
    <property type="match status" value="1"/>
</dbReference>
<evidence type="ECO:0000313" key="10">
    <source>
        <dbReference type="Proteomes" id="UP000305675"/>
    </source>
</evidence>
<keyword evidence="10" id="KW-1185">Reference proteome</keyword>
<dbReference type="InterPro" id="IPR004358">
    <property type="entry name" value="Sig_transdc_His_kin-like_C"/>
</dbReference>
<dbReference type="PRINTS" id="PR00344">
    <property type="entry name" value="BCTRLSENSOR"/>
</dbReference>
<dbReference type="GO" id="GO:0005524">
    <property type="term" value="F:ATP binding"/>
    <property type="evidence" value="ECO:0007669"/>
    <property type="project" value="UniProtKB-KW"/>
</dbReference>
<dbReference type="EMBL" id="SWCJ01000010">
    <property type="protein sequence ID" value="TKB54002.1"/>
    <property type="molecule type" value="Genomic_DNA"/>
</dbReference>
<evidence type="ECO:0000256" key="4">
    <source>
        <dbReference type="ARBA" id="ARBA00022741"/>
    </source>
</evidence>
<evidence type="ECO:0000256" key="5">
    <source>
        <dbReference type="ARBA" id="ARBA00022777"/>
    </source>
</evidence>
<evidence type="ECO:0000256" key="3">
    <source>
        <dbReference type="ARBA" id="ARBA00022679"/>
    </source>
</evidence>